<evidence type="ECO:0000256" key="5">
    <source>
        <dbReference type="ARBA" id="ARBA00022989"/>
    </source>
</evidence>
<feature type="region of interest" description="Disordered" evidence="8">
    <location>
        <begin position="185"/>
        <end position="215"/>
    </location>
</feature>
<dbReference type="Pfam" id="PF03350">
    <property type="entry name" value="UPF0114"/>
    <property type="match status" value="1"/>
</dbReference>
<dbReference type="Proteomes" id="UP000825701">
    <property type="component" value="Chromosome"/>
</dbReference>
<dbReference type="EMBL" id="CP081869">
    <property type="protein sequence ID" value="QZO02410.1"/>
    <property type="molecule type" value="Genomic_DNA"/>
</dbReference>
<keyword evidence="6 7" id="KW-0472">Membrane</keyword>
<keyword evidence="5 7" id="KW-1133">Transmembrane helix</keyword>
<keyword evidence="4 7" id="KW-0812">Transmembrane</keyword>
<dbReference type="HAMAP" id="MF_00143">
    <property type="entry name" value="UPF0114"/>
    <property type="match status" value="1"/>
</dbReference>
<sequence length="215" mass="24011">MAQARKSNVFERKLERGLFASRWLMAPFYVGLVVGLVVLLLKFAQELLHFIERVFVATESETILGILSLIDLSLTANLVLLVIFSGYENFVSRMDLADQSERPEWMGKIDFSGLKLKLLASIVAISAIQLLKAFMDIKEIADRDLWWMVVVHAVFVASGILLALSDWVSDHAHYIEAKSHALHKKNHTKETDEVADEDAPAADENHKGSAAAKAH</sequence>
<evidence type="ECO:0000256" key="8">
    <source>
        <dbReference type="SAM" id="MobiDB-lite"/>
    </source>
</evidence>
<feature type="transmembrane region" description="Helical" evidence="7">
    <location>
        <begin position="146"/>
        <end position="164"/>
    </location>
</feature>
<feature type="transmembrane region" description="Helical" evidence="7">
    <location>
        <begin position="21"/>
        <end position="43"/>
    </location>
</feature>
<dbReference type="InterPro" id="IPR020761">
    <property type="entry name" value="UPF0114_bac"/>
</dbReference>
<accession>A0A9E6RDJ3</accession>
<dbReference type="KEGG" id="cmet:K6K41_16520"/>
<evidence type="ECO:0000256" key="2">
    <source>
        <dbReference type="ARBA" id="ARBA00005774"/>
    </source>
</evidence>
<dbReference type="RefSeq" id="WP_261405767.1">
    <property type="nucleotide sequence ID" value="NZ_CP081869.1"/>
</dbReference>
<organism evidence="9 10">
    <name type="scientific">Chenggangzhangella methanolivorans</name>
    <dbReference type="NCBI Taxonomy" id="1437009"/>
    <lineage>
        <taxon>Bacteria</taxon>
        <taxon>Pseudomonadati</taxon>
        <taxon>Pseudomonadota</taxon>
        <taxon>Alphaproteobacteria</taxon>
        <taxon>Hyphomicrobiales</taxon>
        <taxon>Methylopilaceae</taxon>
        <taxon>Chenggangzhangella</taxon>
    </lineage>
</organism>
<dbReference type="PANTHER" id="PTHR38596">
    <property type="entry name" value="UPF0114 PROTEIN YQHA"/>
    <property type="match status" value="1"/>
</dbReference>
<dbReference type="InterPro" id="IPR005134">
    <property type="entry name" value="UPF0114"/>
</dbReference>
<evidence type="ECO:0000313" key="9">
    <source>
        <dbReference type="EMBL" id="QZO02410.1"/>
    </source>
</evidence>
<gene>
    <name evidence="9" type="ORF">K6K41_16520</name>
</gene>
<evidence type="ECO:0000313" key="10">
    <source>
        <dbReference type="Proteomes" id="UP000825701"/>
    </source>
</evidence>
<reference evidence="9" key="1">
    <citation type="submission" date="2021-08" db="EMBL/GenBank/DDBJ databases">
        <authorList>
            <person name="Zhang H."/>
            <person name="Xu M."/>
            <person name="Yu Z."/>
            <person name="Yang L."/>
            <person name="Cai Y."/>
        </authorList>
    </citation>
    <scope>NUCLEOTIDE SEQUENCE</scope>
    <source>
        <strain evidence="9">CHL1</strain>
    </source>
</reference>
<evidence type="ECO:0000256" key="6">
    <source>
        <dbReference type="ARBA" id="ARBA00023136"/>
    </source>
</evidence>
<comment type="similarity">
    <text evidence="2 7">Belongs to the UPF0114 family.</text>
</comment>
<evidence type="ECO:0000256" key="7">
    <source>
        <dbReference type="HAMAP-Rule" id="MF_00143"/>
    </source>
</evidence>
<evidence type="ECO:0000256" key="3">
    <source>
        <dbReference type="ARBA" id="ARBA00022475"/>
    </source>
</evidence>
<evidence type="ECO:0000256" key="1">
    <source>
        <dbReference type="ARBA" id="ARBA00004651"/>
    </source>
</evidence>
<dbReference type="PANTHER" id="PTHR38596:SF1">
    <property type="entry name" value="UPF0114 PROTEIN YQHA"/>
    <property type="match status" value="1"/>
</dbReference>
<dbReference type="GO" id="GO:0005886">
    <property type="term" value="C:plasma membrane"/>
    <property type="evidence" value="ECO:0007669"/>
    <property type="project" value="UniProtKB-SubCell"/>
</dbReference>
<protein>
    <recommendedName>
        <fullName evidence="7">UPF0114 protein K6K41_16520</fullName>
    </recommendedName>
</protein>
<evidence type="ECO:0000256" key="4">
    <source>
        <dbReference type="ARBA" id="ARBA00022692"/>
    </source>
</evidence>
<comment type="subcellular location">
    <subcellularLocation>
        <location evidence="1 7">Cell membrane</location>
        <topology evidence="1 7">Multi-pass membrane protein</topology>
    </subcellularLocation>
</comment>
<keyword evidence="3 7" id="KW-1003">Cell membrane</keyword>
<feature type="transmembrane region" description="Helical" evidence="7">
    <location>
        <begin position="63"/>
        <end position="84"/>
    </location>
</feature>
<name>A0A9E6RDJ3_9HYPH</name>
<dbReference type="AlphaFoldDB" id="A0A9E6RDJ3"/>
<proteinExistence type="inferred from homology"/>
<keyword evidence="10" id="KW-1185">Reference proteome</keyword>
<dbReference type="NCBIfam" id="TIGR00645">
    <property type="entry name" value="HI0507"/>
    <property type="match status" value="1"/>
</dbReference>